<comment type="caution">
    <text evidence="1">The sequence shown here is derived from an EMBL/GenBank/DDBJ whole genome shotgun (WGS) entry which is preliminary data.</text>
</comment>
<dbReference type="Proteomes" id="UP001151760">
    <property type="component" value="Unassembled WGS sequence"/>
</dbReference>
<evidence type="ECO:0000313" key="2">
    <source>
        <dbReference type="Proteomes" id="UP001151760"/>
    </source>
</evidence>
<organism evidence="1 2">
    <name type="scientific">Tanacetum coccineum</name>
    <dbReference type="NCBI Taxonomy" id="301880"/>
    <lineage>
        <taxon>Eukaryota</taxon>
        <taxon>Viridiplantae</taxon>
        <taxon>Streptophyta</taxon>
        <taxon>Embryophyta</taxon>
        <taxon>Tracheophyta</taxon>
        <taxon>Spermatophyta</taxon>
        <taxon>Magnoliopsida</taxon>
        <taxon>eudicotyledons</taxon>
        <taxon>Gunneridae</taxon>
        <taxon>Pentapetalae</taxon>
        <taxon>asterids</taxon>
        <taxon>campanulids</taxon>
        <taxon>Asterales</taxon>
        <taxon>Asteraceae</taxon>
        <taxon>Asteroideae</taxon>
        <taxon>Anthemideae</taxon>
        <taxon>Anthemidinae</taxon>
        <taxon>Tanacetum</taxon>
    </lineage>
</organism>
<evidence type="ECO:0000313" key="1">
    <source>
        <dbReference type="EMBL" id="GJT09040.1"/>
    </source>
</evidence>
<name>A0ABQ5B2U1_9ASTR</name>
<keyword evidence="2" id="KW-1185">Reference proteome</keyword>
<proteinExistence type="predicted"/>
<protein>
    <submittedName>
        <fullName evidence="1">Uncharacterized protein</fullName>
    </submittedName>
</protein>
<gene>
    <name evidence="1" type="ORF">Tco_0843502</name>
</gene>
<reference evidence="1" key="1">
    <citation type="journal article" date="2022" name="Int. J. Mol. Sci.">
        <title>Draft Genome of Tanacetum Coccineum: Genomic Comparison of Closely Related Tanacetum-Family Plants.</title>
        <authorList>
            <person name="Yamashiro T."/>
            <person name="Shiraishi A."/>
            <person name="Nakayama K."/>
            <person name="Satake H."/>
        </authorList>
    </citation>
    <scope>NUCLEOTIDE SEQUENCE</scope>
</reference>
<reference evidence="1" key="2">
    <citation type="submission" date="2022-01" db="EMBL/GenBank/DDBJ databases">
        <authorList>
            <person name="Yamashiro T."/>
            <person name="Shiraishi A."/>
            <person name="Satake H."/>
            <person name="Nakayama K."/>
        </authorList>
    </citation>
    <scope>NUCLEOTIDE SEQUENCE</scope>
</reference>
<dbReference type="EMBL" id="BQNB010012877">
    <property type="protein sequence ID" value="GJT09040.1"/>
    <property type="molecule type" value="Genomic_DNA"/>
</dbReference>
<accession>A0ABQ5B2U1</accession>
<sequence>MVGKLGNSDVHTLEDPTLILEILSRRFFLRLNLPDHRAAGVTSTKSGFLGVYKELEAEILGEGAQLIGLQFIQLELRLGKTPSRSFRPVKSAEILWQFWASSSFGVSLAHDGSWSKWEPSLWLCG</sequence>